<dbReference type="GO" id="GO:0008047">
    <property type="term" value="F:enzyme activator activity"/>
    <property type="evidence" value="ECO:0007669"/>
    <property type="project" value="InterPro"/>
</dbReference>
<accession>A0AAV4RC71</accession>
<protein>
    <recommendedName>
        <fullName evidence="3">MD-2-related lipid-recognition domain-containing protein</fullName>
    </recommendedName>
</protein>
<dbReference type="GO" id="GO:0006689">
    <property type="term" value="P:ganglioside catabolic process"/>
    <property type="evidence" value="ECO:0007669"/>
    <property type="project" value="InterPro"/>
</dbReference>
<dbReference type="PANTHER" id="PTHR17357:SF0">
    <property type="entry name" value="GANGLIOSIDE GM2 ACTIVATOR"/>
    <property type="match status" value="1"/>
</dbReference>
<dbReference type="SUPFAM" id="SSF63707">
    <property type="entry name" value="Ganglioside M2 (gm2) activator"/>
    <property type="match status" value="1"/>
</dbReference>
<dbReference type="InterPro" id="IPR036846">
    <property type="entry name" value="GM2-AP_sf"/>
</dbReference>
<evidence type="ECO:0000256" key="1">
    <source>
        <dbReference type="ARBA" id="ARBA00022729"/>
    </source>
</evidence>
<organism evidence="4 5">
    <name type="scientific">Caerostris darwini</name>
    <dbReference type="NCBI Taxonomy" id="1538125"/>
    <lineage>
        <taxon>Eukaryota</taxon>
        <taxon>Metazoa</taxon>
        <taxon>Ecdysozoa</taxon>
        <taxon>Arthropoda</taxon>
        <taxon>Chelicerata</taxon>
        <taxon>Arachnida</taxon>
        <taxon>Araneae</taxon>
        <taxon>Araneomorphae</taxon>
        <taxon>Entelegynae</taxon>
        <taxon>Araneoidea</taxon>
        <taxon>Araneidae</taxon>
        <taxon>Caerostris</taxon>
    </lineage>
</organism>
<dbReference type="GO" id="GO:0005319">
    <property type="term" value="F:lipid transporter activity"/>
    <property type="evidence" value="ECO:0007669"/>
    <property type="project" value="TreeGrafter"/>
</dbReference>
<proteinExistence type="predicted"/>
<evidence type="ECO:0000313" key="5">
    <source>
        <dbReference type="Proteomes" id="UP001054837"/>
    </source>
</evidence>
<feature type="domain" description="MD-2-related lipid-recognition" evidence="3">
    <location>
        <begin position="22"/>
        <end position="172"/>
    </location>
</feature>
<dbReference type="EMBL" id="BPLQ01006038">
    <property type="protein sequence ID" value="GIY19444.1"/>
    <property type="molecule type" value="Genomic_DNA"/>
</dbReference>
<feature type="chain" id="PRO_5043910103" description="MD-2-related lipid-recognition domain-containing protein" evidence="2">
    <location>
        <begin position="22"/>
        <end position="180"/>
    </location>
</feature>
<evidence type="ECO:0000259" key="3">
    <source>
        <dbReference type="Pfam" id="PF02221"/>
    </source>
</evidence>
<dbReference type="InterPro" id="IPR003172">
    <property type="entry name" value="ML_dom"/>
</dbReference>
<dbReference type="InterPro" id="IPR028996">
    <property type="entry name" value="GM2-AP"/>
</dbReference>
<comment type="caution">
    <text evidence="4">The sequence shown here is derived from an EMBL/GenBank/DDBJ whole genome shotgun (WGS) entry which is preliminary data.</text>
</comment>
<dbReference type="Pfam" id="PF02221">
    <property type="entry name" value="E1_DerP2_DerF2"/>
    <property type="match status" value="1"/>
</dbReference>
<dbReference type="Proteomes" id="UP001054837">
    <property type="component" value="Unassembled WGS sequence"/>
</dbReference>
<dbReference type="Gene3D" id="2.70.220.10">
    <property type="entry name" value="Ganglioside GM2 activator"/>
    <property type="match status" value="1"/>
</dbReference>
<dbReference type="AlphaFoldDB" id="A0AAV4RC71"/>
<name>A0AAV4RC71_9ARAC</name>
<evidence type="ECO:0000313" key="4">
    <source>
        <dbReference type="EMBL" id="GIY19444.1"/>
    </source>
</evidence>
<dbReference type="GO" id="GO:0009898">
    <property type="term" value="C:cytoplasmic side of plasma membrane"/>
    <property type="evidence" value="ECO:0007669"/>
    <property type="project" value="TreeGrafter"/>
</dbReference>
<evidence type="ECO:0000256" key="2">
    <source>
        <dbReference type="SAM" id="SignalP"/>
    </source>
</evidence>
<sequence length="180" mass="20290">MKSLYFLFGFLCLVFNCKVDALSYRTCDSGRQILNIKKFNISPDPVQLTAKEVTISMEAQLAEDIPTGARIQVKIWKVTWIFGWKIYIPAPCVLPFGCDVEHCKFLKEFSEQECPFFVRKSTCGCPIKAQTFKGDGLTITVPPLGGLVRWFASGHFWLDLKMADSSGLMSCYSFEGEARS</sequence>
<dbReference type="PANTHER" id="PTHR17357">
    <property type="entry name" value="GM2 GANGLIOSIDE ACTIVATOR PROTEIN"/>
    <property type="match status" value="1"/>
</dbReference>
<gene>
    <name evidence="4" type="ORF">CDAR_386911</name>
</gene>
<keyword evidence="1 2" id="KW-0732">Signal</keyword>
<feature type="signal peptide" evidence="2">
    <location>
        <begin position="1"/>
        <end position="21"/>
    </location>
</feature>
<reference evidence="4 5" key="1">
    <citation type="submission" date="2021-06" db="EMBL/GenBank/DDBJ databases">
        <title>Caerostris darwini draft genome.</title>
        <authorList>
            <person name="Kono N."/>
            <person name="Arakawa K."/>
        </authorList>
    </citation>
    <scope>NUCLEOTIDE SEQUENCE [LARGE SCALE GENOMIC DNA]</scope>
</reference>
<keyword evidence="5" id="KW-1185">Reference proteome</keyword>